<evidence type="ECO:0000313" key="2">
    <source>
        <dbReference type="Proteomes" id="UP000464053"/>
    </source>
</evidence>
<dbReference type="EMBL" id="CP028271">
    <property type="protein sequence ID" value="QHM73253.1"/>
    <property type="molecule type" value="Genomic_DNA"/>
</dbReference>
<dbReference type="Proteomes" id="UP000464053">
    <property type="component" value="Chromosome"/>
</dbReference>
<proteinExistence type="predicted"/>
<accession>A0A6P1Q3P8</accession>
<name>A0A6P1Q3P8_9GAMM</name>
<dbReference type="AlphaFoldDB" id="A0A6P1Q3P8"/>
<organism evidence="1 2">
    <name type="scientific">Mixta intestinalis</name>
    <dbReference type="NCBI Taxonomy" id="1615494"/>
    <lineage>
        <taxon>Bacteria</taxon>
        <taxon>Pseudomonadati</taxon>
        <taxon>Pseudomonadota</taxon>
        <taxon>Gammaproteobacteria</taxon>
        <taxon>Enterobacterales</taxon>
        <taxon>Erwiniaceae</taxon>
        <taxon>Mixta</taxon>
    </lineage>
</organism>
<gene>
    <name evidence="1" type="ORF">C7M51_03598</name>
</gene>
<dbReference type="KEGG" id="mint:C7M51_03598"/>
<keyword evidence="2" id="KW-1185">Reference proteome</keyword>
<reference evidence="1 2" key="1">
    <citation type="submission" date="2018-03" db="EMBL/GenBank/DDBJ databases">
        <title>Pantoea intestinalis SRCM103226 isolated form the mealworm.</title>
        <authorList>
            <person name="Jeong D.-Y."/>
            <person name="Kim J.W."/>
        </authorList>
    </citation>
    <scope>NUCLEOTIDE SEQUENCE [LARGE SCALE GENOMIC DNA]</scope>
    <source>
        <strain evidence="1 2">SRCM103226</strain>
    </source>
</reference>
<evidence type="ECO:0000313" key="1">
    <source>
        <dbReference type="EMBL" id="QHM73253.1"/>
    </source>
</evidence>
<sequence length="84" mass="9924">MYRYKIYVLKQRPGGSERMQGSETTTWYPDVARAAFWAAYHDSRFQSREFLLLLTSNHKQIAAYRFTSQPGERDYVAPDKELNL</sequence>
<protein>
    <submittedName>
        <fullName evidence="1">Uncharacterized protein</fullName>
    </submittedName>
</protein>